<proteinExistence type="predicted"/>
<dbReference type="Proteomes" id="UP001303373">
    <property type="component" value="Chromosome 4"/>
</dbReference>
<sequence length="79" mass="8744">MSKSGWTDTEKAGIFFQIMEKVSPIPWDQLELPEGRTLKAVQMMVQKEKAKVKAAKNGGDAGNQSPNKASFTTTHFCEL</sequence>
<dbReference type="AlphaFoldDB" id="A0AAQ3M1X8"/>
<dbReference type="EMBL" id="CP138583">
    <property type="protein sequence ID" value="WPH00207.1"/>
    <property type="molecule type" value="Genomic_DNA"/>
</dbReference>
<accession>A0AAQ3M1X8</accession>
<protein>
    <submittedName>
        <fullName evidence="2">Uncharacterized protein</fullName>
    </submittedName>
</protein>
<keyword evidence="3" id="KW-1185">Reference proteome</keyword>
<reference evidence="2 3" key="1">
    <citation type="submission" date="2023-11" db="EMBL/GenBank/DDBJ databases">
        <title>An acidophilic fungus is an integral part of prey digestion in a carnivorous sundew plant.</title>
        <authorList>
            <person name="Tsai I.J."/>
        </authorList>
    </citation>
    <scope>NUCLEOTIDE SEQUENCE [LARGE SCALE GENOMIC DNA]</scope>
    <source>
        <strain evidence="2">169a</strain>
    </source>
</reference>
<feature type="region of interest" description="Disordered" evidence="1">
    <location>
        <begin position="52"/>
        <end position="79"/>
    </location>
</feature>
<evidence type="ECO:0000313" key="3">
    <source>
        <dbReference type="Proteomes" id="UP001303373"/>
    </source>
</evidence>
<organism evidence="2 3">
    <name type="scientific">Acrodontium crateriforme</name>
    <dbReference type="NCBI Taxonomy" id="150365"/>
    <lineage>
        <taxon>Eukaryota</taxon>
        <taxon>Fungi</taxon>
        <taxon>Dikarya</taxon>
        <taxon>Ascomycota</taxon>
        <taxon>Pezizomycotina</taxon>
        <taxon>Dothideomycetes</taxon>
        <taxon>Dothideomycetidae</taxon>
        <taxon>Mycosphaerellales</taxon>
        <taxon>Teratosphaeriaceae</taxon>
        <taxon>Acrodontium</taxon>
    </lineage>
</organism>
<evidence type="ECO:0000256" key="1">
    <source>
        <dbReference type="SAM" id="MobiDB-lite"/>
    </source>
</evidence>
<feature type="compositionally biased region" description="Polar residues" evidence="1">
    <location>
        <begin position="62"/>
        <end position="79"/>
    </location>
</feature>
<gene>
    <name evidence="2" type="ORF">R9X50_00303000</name>
</gene>
<evidence type="ECO:0000313" key="2">
    <source>
        <dbReference type="EMBL" id="WPH00207.1"/>
    </source>
</evidence>
<name>A0AAQ3M1X8_9PEZI</name>